<dbReference type="GO" id="GO:0016787">
    <property type="term" value="F:hydrolase activity"/>
    <property type="evidence" value="ECO:0007669"/>
    <property type="project" value="UniProtKB-KW"/>
</dbReference>
<dbReference type="Pfam" id="PF00665">
    <property type="entry name" value="rve"/>
    <property type="match status" value="1"/>
</dbReference>
<dbReference type="SUPFAM" id="SSF56672">
    <property type="entry name" value="DNA/RNA polymerases"/>
    <property type="match status" value="1"/>
</dbReference>
<dbReference type="Gene3D" id="2.40.70.10">
    <property type="entry name" value="Acid Proteases"/>
    <property type="match status" value="1"/>
</dbReference>
<dbReference type="InterPro" id="IPR041373">
    <property type="entry name" value="RT_RNaseH"/>
</dbReference>
<keyword evidence="4" id="KW-0540">Nuclease</keyword>
<dbReference type="InterPro" id="IPR005162">
    <property type="entry name" value="Retrotrans_gag_dom"/>
</dbReference>
<evidence type="ECO:0000256" key="2">
    <source>
        <dbReference type="ARBA" id="ARBA00022679"/>
    </source>
</evidence>
<dbReference type="InterPro" id="IPR001584">
    <property type="entry name" value="Integrase_cat-core"/>
</dbReference>
<dbReference type="PROSITE" id="PS50994">
    <property type="entry name" value="INTEGRASE"/>
    <property type="match status" value="1"/>
</dbReference>
<dbReference type="InterPro" id="IPR043128">
    <property type="entry name" value="Rev_trsase/Diguanyl_cyclase"/>
</dbReference>
<dbReference type="FunFam" id="1.10.340.70:FF:000001">
    <property type="entry name" value="Retrovirus-related Pol polyprotein from transposon gypsy-like Protein"/>
    <property type="match status" value="1"/>
</dbReference>
<dbReference type="InterPro" id="IPR036397">
    <property type="entry name" value="RNaseH_sf"/>
</dbReference>
<dbReference type="Gene3D" id="1.10.340.70">
    <property type="match status" value="1"/>
</dbReference>
<dbReference type="InterPro" id="IPR012337">
    <property type="entry name" value="RNaseH-like_sf"/>
</dbReference>
<sequence>MRLRGSRTQPNADLEPLDLEIERTFRQRRARRRLVMANDNNNRQVVVPPPPRLRDIQRPVIAANPSCILLSDAARNYELKNIHLNMLPSFNGLGTEDALGFMRELYSTVQTFPLNNLSEDELRMRCFPYCMKSEARQWLLNLPERSLTNWEQVYDAFMFKFYSNQKTMDYRSRICNFVQGERELFHEAWERFNLFLNQCPHHQFSVLLLTQFFYDGLTPNCQTLVDTACGGYTGDKNANELWDIYKNLATNSQQKAVRGRRAVVHEVNAQPDLATQLAELNNQMKLLMTRESPSSEVCAFCGSIGHNANLCIHAGMNQQPGEEVNYMGAYGNKQNQPQKNDPFSNTYNPGWRSHPNFSWKDPGNARPVGPPGFQQAQVTPFQQQVMPPYQFQMPEKNPQFEELVVQYMANQDATMKKMDAKIDKVVQSNQASIHTLEVQVGQLARMVTEKDKGKLPASTDVNPRDAMAVTLRSGKKLPNTIQERSLDKDIAVQRQVAAQEVTRDQVDQPNTKNNVVQPAETEAEKPYVPPEPYVPPIPYPQRLRKRNQDNNFQRFLEIFKKLQVNIPFAEALARMPSYAKYIKELVSNKKKLEEFVTVQLSEECSAILQSKLPPKLKDPGSFSIPCTIGNFVIDKCLCDLGASINLMPLTVCKTLGIVDIKPTTVSLQLADRSVKYPLGVVEDVLVKVGKFYFPADFLVLDIGIDSDTSLILGRPFLLTGGVLIDMPQGKLIFRVGVEKEEFTIAKAVNFPAFDDSCYALDSVDSLVSETFAKHSFCEPLEACIALNLNEKEEDSVFSDCVMSLEGRGSLTSNFGKKYEDLGRSTPPLPPSHESPPQLELKPLPSNLKYAFLGNNNTFPVIVYAYLKPEEEEMLLSLLKKYRAALGWSIADVKGISPSICMHKILLTDDHTPCVQAQRRLNPNMKEVVRAEIHKLLDSGIIYPISDSSWVSPVQVVPKKGGITVVSNDKNELIPTRTVTGWRVCIDYRKLNAATRKDHFPLPFIDQMLERLAGYAYYCFLDGFSGYFQIPIAPEDQEKTTFTCPFGTFAFRRMSFGLCNAPATFQRCVMSIFSDMVGDIIEVFMDDFSVFGMSFDCCLTNLERVLARCVETDLVLNWEKCHFMVTQGIVLGHKVSAQGIEVDRAKVEVIEKLPPPTSVKAVRSFLGHAGFYRRFIKDFAKIAKPLCNLLVKDTPFLMDENCLHAFNVLKQALTSSPIIVAPDWTLPFELMCDASDFALGAVLGQRREKSLHVICYASRVLNDAQINYATTEKEFLAIVFALDKFRSYLVGSKVIVFTDHSALRHLLSKKDAKPRLIRWVLLLQEFDLEIRDKKGSENLVADHLSRLEHTQAVIPEKPINDEFPDEGLWAIDKSIVPWFADYVNFLVSNIVPQDLSYHQKKKFFADVKHYMWDDPLLFKRCADGIVRRCVPEEEMVQILNDCHSSPYGGHHGAERTAAKVLQSGFYWPTLFKDTRSFVMACDRCQRTGTIGKRHEMLQQGIFEVELFDLWGLDFMGPFPPSNGKLYILVAVEYVSKWVEAVALPDNTAKSVVKFVRSLISRFGVPRAFICDNGVHFKNSQFLSLLSKFGCHLKSGTTYHPQSSGQVEVSNREIKSILEKTVNSTRKDWSLKLLDALWAYRTAYKTPLGMSPYRLVYGKSCHLPVELEHRAYWAVKTLNYDLKAAGEKRLLQLNELDEIRRESYESSRIFKERTKAWHDKKILRREFKEGQEVLLFNSRLKLFPGKLKSRWSGPFVVTKVHPYGAIEIEGSEKRPFVVNGQRLKHFFRGEPVSNAESNTPHSD</sequence>
<dbReference type="Pfam" id="PF17921">
    <property type="entry name" value="Integrase_H2C2"/>
    <property type="match status" value="1"/>
</dbReference>
<dbReference type="GO" id="GO:0004519">
    <property type="term" value="F:endonuclease activity"/>
    <property type="evidence" value="ECO:0007669"/>
    <property type="project" value="UniProtKB-KW"/>
</dbReference>
<comment type="caution">
    <text evidence="9">The sequence shown here is derived from an EMBL/GenBank/DDBJ whole genome shotgun (WGS) entry which is preliminary data.</text>
</comment>
<dbReference type="InterPro" id="IPR021109">
    <property type="entry name" value="Peptidase_aspartic_dom_sf"/>
</dbReference>
<dbReference type="SUPFAM" id="SSF53098">
    <property type="entry name" value="Ribonuclease H-like"/>
    <property type="match status" value="1"/>
</dbReference>
<dbReference type="FunFam" id="3.30.70.270:FF:000020">
    <property type="entry name" value="Transposon Tf2-6 polyprotein-like Protein"/>
    <property type="match status" value="1"/>
</dbReference>
<name>A0AAV0DRU9_9ASTE</name>
<gene>
    <name evidence="9" type="ORF">CEPIT_LOCUS16992</name>
</gene>
<dbReference type="CDD" id="cd09274">
    <property type="entry name" value="RNase_HI_RT_Ty3"/>
    <property type="match status" value="1"/>
</dbReference>
<dbReference type="EMBL" id="CAMAPF010000128">
    <property type="protein sequence ID" value="CAH9104941.1"/>
    <property type="molecule type" value="Genomic_DNA"/>
</dbReference>
<reference evidence="9" key="1">
    <citation type="submission" date="2022-07" db="EMBL/GenBank/DDBJ databases">
        <authorList>
            <person name="Macas J."/>
            <person name="Novak P."/>
            <person name="Neumann P."/>
        </authorList>
    </citation>
    <scope>NUCLEOTIDE SEQUENCE</scope>
</reference>
<feature type="domain" description="Integrase catalytic" evidence="8">
    <location>
        <begin position="1500"/>
        <end position="1658"/>
    </location>
</feature>
<protein>
    <recommendedName>
        <fullName evidence="1">RNA-directed DNA polymerase</fullName>
        <ecNumber evidence="1">2.7.7.49</ecNumber>
    </recommendedName>
</protein>
<evidence type="ECO:0000313" key="10">
    <source>
        <dbReference type="Proteomes" id="UP001152523"/>
    </source>
</evidence>
<keyword evidence="10" id="KW-1185">Reference proteome</keyword>
<evidence type="ECO:0000256" key="1">
    <source>
        <dbReference type="ARBA" id="ARBA00012493"/>
    </source>
</evidence>
<dbReference type="InterPro" id="IPR041588">
    <property type="entry name" value="Integrase_H2C2"/>
</dbReference>
<dbReference type="PANTHER" id="PTHR37984">
    <property type="entry name" value="PROTEIN CBG26694"/>
    <property type="match status" value="1"/>
</dbReference>
<dbReference type="Pfam" id="PF00078">
    <property type="entry name" value="RVT_1"/>
    <property type="match status" value="1"/>
</dbReference>
<proteinExistence type="predicted"/>
<dbReference type="GO" id="GO:0015074">
    <property type="term" value="P:DNA integration"/>
    <property type="evidence" value="ECO:0007669"/>
    <property type="project" value="InterPro"/>
</dbReference>
<dbReference type="Proteomes" id="UP001152523">
    <property type="component" value="Unassembled WGS sequence"/>
</dbReference>
<dbReference type="InterPro" id="IPR000477">
    <property type="entry name" value="RT_dom"/>
</dbReference>
<evidence type="ECO:0000256" key="3">
    <source>
        <dbReference type="ARBA" id="ARBA00022695"/>
    </source>
</evidence>
<evidence type="ECO:0000256" key="6">
    <source>
        <dbReference type="ARBA" id="ARBA00022801"/>
    </source>
</evidence>
<dbReference type="EC" id="2.7.7.49" evidence="1"/>
<organism evidence="9 10">
    <name type="scientific">Cuscuta epithymum</name>
    <dbReference type="NCBI Taxonomy" id="186058"/>
    <lineage>
        <taxon>Eukaryota</taxon>
        <taxon>Viridiplantae</taxon>
        <taxon>Streptophyta</taxon>
        <taxon>Embryophyta</taxon>
        <taxon>Tracheophyta</taxon>
        <taxon>Spermatophyta</taxon>
        <taxon>Magnoliopsida</taxon>
        <taxon>eudicotyledons</taxon>
        <taxon>Gunneridae</taxon>
        <taxon>Pentapetalae</taxon>
        <taxon>asterids</taxon>
        <taxon>lamiids</taxon>
        <taxon>Solanales</taxon>
        <taxon>Convolvulaceae</taxon>
        <taxon>Cuscuteae</taxon>
        <taxon>Cuscuta</taxon>
        <taxon>Cuscuta subgen. Cuscuta</taxon>
    </lineage>
</organism>
<dbReference type="Pfam" id="PF17917">
    <property type="entry name" value="RT_RNaseH"/>
    <property type="match status" value="1"/>
</dbReference>
<dbReference type="PANTHER" id="PTHR37984:SF5">
    <property type="entry name" value="PROTEIN NYNRIN-LIKE"/>
    <property type="match status" value="1"/>
</dbReference>
<keyword evidence="2" id="KW-0808">Transferase</keyword>
<evidence type="ECO:0000313" key="9">
    <source>
        <dbReference type="EMBL" id="CAH9104941.1"/>
    </source>
</evidence>
<dbReference type="InterPro" id="IPR050951">
    <property type="entry name" value="Retrovirus_Pol_polyprotein"/>
</dbReference>
<dbReference type="GO" id="GO:0003676">
    <property type="term" value="F:nucleic acid binding"/>
    <property type="evidence" value="ECO:0007669"/>
    <property type="project" value="InterPro"/>
</dbReference>
<dbReference type="FunFam" id="3.10.20.370:FF:000001">
    <property type="entry name" value="Retrovirus-related Pol polyprotein from transposon 17.6-like protein"/>
    <property type="match status" value="1"/>
</dbReference>
<dbReference type="CDD" id="cd01647">
    <property type="entry name" value="RT_LTR"/>
    <property type="match status" value="1"/>
</dbReference>
<keyword evidence="6" id="KW-0378">Hydrolase</keyword>
<accession>A0AAV0DRU9</accession>
<dbReference type="Pfam" id="PF03732">
    <property type="entry name" value="Retrotrans_gag"/>
    <property type="match status" value="1"/>
</dbReference>
<dbReference type="Gene3D" id="3.30.420.10">
    <property type="entry name" value="Ribonuclease H-like superfamily/Ribonuclease H"/>
    <property type="match status" value="1"/>
</dbReference>
<dbReference type="GO" id="GO:0003964">
    <property type="term" value="F:RNA-directed DNA polymerase activity"/>
    <property type="evidence" value="ECO:0007669"/>
    <property type="project" value="UniProtKB-KW"/>
</dbReference>
<evidence type="ECO:0000256" key="5">
    <source>
        <dbReference type="ARBA" id="ARBA00022759"/>
    </source>
</evidence>
<dbReference type="Gene3D" id="3.10.10.10">
    <property type="entry name" value="HIV Type 1 Reverse Transcriptase, subunit A, domain 1"/>
    <property type="match status" value="1"/>
</dbReference>
<dbReference type="Gene3D" id="3.30.70.270">
    <property type="match status" value="2"/>
</dbReference>
<dbReference type="InterPro" id="IPR043502">
    <property type="entry name" value="DNA/RNA_pol_sf"/>
</dbReference>
<keyword evidence="5" id="KW-0255">Endonuclease</keyword>
<evidence type="ECO:0000256" key="7">
    <source>
        <dbReference type="ARBA" id="ARBA00022918"/>
    </source>
</evidence>
<keyword evidence="3" id="KW-0548">Nucleotidyltransferase</keyword>
<dbReference type="CDD" id="cd00303">
    <property type="entry name" value="retropepsin_like"/>
    <property type="match status" value="1"/>
</dbReference>
<evidence type="ECO:0000259" key="8">
    <source>
        <dbReference type="PROSITE" id="PS50994"/>
    </source>
</evidence>
<evidence type="ECO:0000256" key="4">
    <source>
        <dbReference type="ARBA" id="ARBA00022722"/>
    </source>
</evidence>
<keyword evidence="7" id="KW-0695">RNA-directed DNA polymerase</keyword>